<name>A0A485K8E8_9STRA</name>
<evidence type="ECO:0000313" key="2">
    <source>
        <dbReference type="EMBL" id="KAF0717652.1"/>
    </source>
</evidence>
<reference evidence="2" key="2">
    <citation type="submission" date="2019-06" db="EMBL/GenBank/DDBJ databases">
        <title>Genomics analysis of Aphanomyces spp. identifies a new class of oomycete effector associated with host adaptation.</title>
        <authorList>
            <person name="Gaulin E."/>
        </authorList>
    </citation>
    <scope>NUCLEOTIDE SEQUENCE</scope>
    <source>
        <strain evidence="2">CBS 578.67</strain>
    </source>
</reference>
<dbReference type="Proteomes" id="UP000332933">
    <property type="component" value="Unassembled WGS sequence"/>
</dbReference>
<dbReference type="Gene3D" id="1.10.510.10">
    <property type="entry name" value="Transferase(Phosphotransferase) domain 1"/>
    <property type="match status" value="1"/>
</dbReference>
<gene>
    <name evidence="3" type="primary">Aste57867_2174</name>
    <name evidence="2" type="ORF">As57867_002169</name>
    <name evidence="3" type="ORF">ASTE57867_2174</name>
</gene>
<dbReference type="AlphaFoldDB" id="A0A485K8E8"/>
<evidence type="ECO:0000313" key="4">
    <source>
        <dbReference type="Proteomes" id="UP000332933"/>
    </source>
</evidence>
<dbReference type="InterPro" id="IPR011009">
    <property type="entry name" value="Kinase-like_dom_sf"/>
</dbReference>
<dbReference type="Pfam" id="PF00069">
    <property type="entry name" value="Pkinase"/>
    <property type="match status" value="1"/>
</dbReference>
<accession>A0A485K8E8</accession>
<dbReference type="EMBL" id="CAADRA010000226">
    <property type="protein sequence ID" value="VFT79377.1"/>
    <property type="molecule type" value="Genomic_DNA"/>
</dbReference>
<proteinExistence type="predicted"/>
<feature type="domain" description="Protein kinase" evidence="1">
    <location>
        <begin position="1"/>
        <end position="200"/>
    </location>
</feature>
<dbReference type="EMBL" id="VJMH01000226">
    <property type="protein sequence ID" value="KAF0717652.1"/>
    <property type="molecule type" value="Genomic_DNA"/>
</dbReference>
<dbReference type="GO" id="GO:0005524">
    <property type="term" value="F:ATP binding"/>
    <property type="evidence" value="ECO:0007669"/>
    <property type="project" value="InterPro"/>
</dbReference>
<sequence>MAVKLTTQQRELDFIDKINRLGDFKDHFVEWYDWGPVNVAGIDCLAVVMERGHDNCRELLPLLQRDKFLRLRCIDHVAKAVRALHQHNFIHGDLKLENVVDFGLYKLIDFDHAIEMGRTPPPHCTKEYCPPELGQYLRQNGAPVVTSATFDIWCLGVLVLKLFIKDGILAEFSDVENKDILDIISDPGFLFNDSIHQLRN</sequence>
<evidence type="ECO:0000313" key="3">
    <source>
        <dbReference type="EMBL" id="VFT79377.1"/>
    </source>
</evidence>
<dbReference type="PANTHER" id="PTHR24359">
    <property type="entry name" value="SERINE/THREONINE-PROTEIN KINASE SBK1"/>
    <property type="match status" value="1"/>
</dbReference>
<dbReference type="PANTHER" id="PTHR24359:SF1">
    <property type="entry name" value="INHIBITOR OF NUCLEAR FACTOR KAPPA-B KINASE EPSILON SUBUNIT HOMOLOG 1-RELATED"/>
    <property type="match status" value="1"/>
</dbReference>
<evidence type="ECO:0000259" key="1">
    <source>
        <dbReference type="PROSITE" id="PS50011"/>
    </source>
</evidence>
<dbReference type="SUPFAM" id="SSF56112">
    <property type="entry name" value="Protein kinase-like (PK-like)"/>
    <property type="match status" value="1"/>
</dbReference>
<dbReference type="GO" id="GO:0004674">
    <property type="term" value="F:protein serine/threonine kinase activity"/>
    <property type="evidence" value="ECO:0007669"/>
    <property type="project" value="TreeGrafter"/>
</dbReference>
<reference evidence="3 4" key="1">
    <citation type="submission" date="2019-03" db="EMBL/GenBank/DDBJ databases">
        <authorList>
            <person name="Gaulin E."/>
            <person name="Dumas B."/>
        </authorList>
    </citation>
    <scope>NUCLEOTIDE SEQUENCE [LARGE SCALE GENOMIC DNA]</scope>
    <source>
        <strain evidence="3">CBS 568.67</strain>
    </source>
</reference>
<dbReference type="PROSITE" id="PS50011">
    <property type="entry name" value="PROTEIN_KINASE_DOM"/>
    <property type="match status" value="1"/>
</dbReference>
<keyword evidence="4" id="KW-1185">Reference proteome</keyword>
<protein>
    <submittedName>
        <fullName evidence="3">Aste57867_2174 protein</fullName>
    </submittedName>
</protein>
<dbReference type="OrthoDB" id="66170at2759"/>
<organism evidence="3 4">
    <name type="scientific">Aphanomyces stellatus</name>
    <dbReference type="NCBI Taxonomy" id="120398"/>
    <lineage>
        <taxon>Eukaryota</taxon>
        <taxon>Sar</taxon>
        <taxon>Stramenopiles</taxon>
        <taxon>Oomycota</taxon>
        <taxon>Saprolegniomycetes</taxon>
        <taxon>Saprolegniales</taxon>
        <taxon>Verrucalvaceae</taxon>
        <taxon>Aphanomyces</taxon>
    </lineage>
</organism>
<dbReference type="InterPro" id="IPR000719">
    <property type="entry name" value="Prot_kinase_dom"/>
</dbReference>